<dbReference type="RefSeq" id="WP_202989061.1">
    <property type="nucleotide sequence ID" value="NZ_JAENHO010000001.1"/>
</dbReference>
<dbReference type="EMBL" id="JAENHO010000001">
    <property type="protein sequence ID" value="MBL7252700.1"/>
    <property type="molecule type" value="Genomic_DNA"/>
</dbReference>
<dbReference type="Proteomes" id="UP000598996">
    <property type="component" value="Unassembled WGS sequence"/>
</dbReference>
<protein>
    <submittedName>
        <fullName evidence="2">Uncharacterized protein</fullName>
    </submittedName>
</protein>
<proteinExistence type="predicted"/>
<name>A0ABS1VDB6_9ACTN</name>
<reference evidence="2 3" key="1">
    <citation type="submission" date="2021-01" db="EMBL/GenBank/DDBJ databases">
        <title>Actinoplanes sp. nov. LDG1-01 isolated from lichen.</title>
        <authorList>
            <person name="Saeng-In P."/>
            <person name="Phongsopitanun W."/>
            <person name="Kanchanasin P."/>
            <person name="Yuki M."/>
            <person name="Kudo T."/>
            <person name="Ohkuma M."/>
            <person name="Tanasupawat S."/>
        </authorList>
    </citation>
    <scope>NUCLEOTIDE SEQUENCE [LARGE SCALE GENOMIC DNA]</scope>
    <source>
        <strain evidence="2 3">LDG1-01</strain>
    </source>
</reference>
<gene>
    <name evidence="2" type="ORF">JKJ07_00075</name>
</gene>
<evidence type="ECO:0000313" key="2">
    <source>
        <dbReference type="EMBL" id="MBL7252700.1"/>
    </source>
</evidence>
<comment type="caution">
    <text evidence="2">The sequence shown here is derived from an EMBL/GenBank/DDBJ whole genome shotgun (WGS) entry which is preliminary data.</text>
</comment>
<evidence type="ECO:0000313" key="3">
    <source>
        <dbReference type="Proteomes" id="UP000598996"/>
    </source>
</evidence>
<feature type="region of interest" description="Disordered" evidence="1">
    <location>
        <begin position="109"/>
        <end position="143"/>
    </location>
</feature>
<sequence length="143" mass="14496">MTGLSAAQELLLHLALALASLGVIGVARWRIRRGANRDHTARPVEVAYLKGGHRLVVYTGLTALLRHRLVRAGGRGPACAAGLDALGGAAEPAAVVGGAGLGRLRLVPGRGAAHGRPGLRGGGTGAGRDRAVPGRAHPPVQQK</sequence>
<organism evidence="2 3">
    <name type="scientific">Paractinoplanes lichenicola</name>
    <dbReference type="NCBI Taxonomy" id="2802976"/>
    <lineage>
        <taxon>Bacteria</taxon>
        <taxon>Bacillati</taxon>
        <taxon>Actinomycetota</taxon>
        <taxon>Actinomycetes</taxon>
        <taxon>Micromonosporales</taxon>
        <taxon>Micromonosporaceae</taxon>
        <taxon>Paractinoplanes</taxon>
    </lineage>
</organism>
<accession>A0ABS1VDB6</accession>
<evidence type="ECO:0000256" key="1">
    <source>
        <dbReference type="SAM" id="MobiDB-lite"/>
    </source>
</evidence>
<keyword evidence="3" id="KW-1185">Reference proteome</keyword>